<dbReference type="Proteomes" id="UP000053989">
    <property type="component" value="Unassembled WGS sequence"/>
</dbReference>
<name>A0A0C3E3M6_9AGAM</name>
<dbReference type="InParanoid" id="A0A0C3E3M6"/>
<feature type="non-terminal residue" evidence="1">
    <location>
        <position position="142"/>
    </location>
</feature>
<dbReference type="AlphaFoldDB" id="A0A0C3E3M6"/>
<sequence length="142" mass="16086">MAPKTETTSGLQTITEKSADIFTRQTNPFAPPQVDYIIRSVKVGNDISAEERQKVTELLTEFADVFACSLKEVLPIPEAQVNLTIPEDMTFRTSVHQRLMNPPQCQFMNKWIDEMLSADLIKHADIPHIKHVAPTVLMQKTH</sequence>
<keyword evidence="2" id="KW-1185">Reference proteome</keyword>
<proteinExistence type="predicted"/>
<evidence type="ECO:0000313" key="2">
    <source>
        <dbReference type="Proteomes" id="UP000053989"/>
    </source>
</evidence>
<accession>A0A0C3E3M6</accession>
<dbReference type="OrthoDB" id="3363652at2759"/>
<protein>
    <submittedName>
        <fullName evidence="1">Uncharacterized protein</fullName>
    </submittedName>
</protein>
<reference evidence="2" key="2">
    <citation type="submission" date="2015-01" db="EMBL/GenBank/DDBJ databases">
        <title>Evolutionary Origins and Diversification of the Mycorrhizal Mutualists.</title>
        <authorList>
            <consortium name="DOE Joint Genome Institute"/>
            <consortium name="Mycorrhizal Genomics Consortium"/>
            <person name="Kohler A."/>
            <person name="Kuo A."/>
            <person name="Nagy L.G."/>
            <person name="Floudas D."/>
            <person name="Copeland A."/>
            <person name="Barry K.W."/>
            <person name="Cichocki N."/>
            <person name="Veneault-Fourrey C."/>
            <person name="LaButti K."/>
            <person name="Lindquist E.A."/>
            <person name="Lipzen A."/>
            <person name="Lundell T."/>
            <person name="Morin E."/>
            <person name="Murat C."/>
            <person name="Riley R."/>
            <person name="Ohm R."/>
            <person name="Sun H."/>
            <person name="Tunlid A."/>
            <person name="Henrissat B."/>
            <person name="Grigoriev I.V."/>
            <person name="Hibbett D.S."/>
            <person name="Martin F."/>
        </authorList>
    </citation>
    <scope>NUCLEOTIDE SEQUENCE [LARGE SCALE GENOMIC DNA]</scope>
    <source>
        <strain evidence="2">Foug A</strain>
    </source>
</reference>
<dbReference type="EMBL" id="KN822037">
    <property type="protein sequence ID" value="KIM63079.1"/>
    <property type="molecule type" value="Genomic_DNA"/>
</dbReference>
<gene>
    <name evidence="1" type="ORF">SCLCIDRAFT_118080</name>
</gene>
<reference evidence="1 2" key="1">
    <citation type="submission" date="2014-04" db="EMBL/GenBank/DDBJ databases">
        <authorList>
            <consortium name="DOE Joint Genome Institute"/>
            <person name="Kuo A."/>
            <person name="Kohler A."/>
            <person name="Nagy L.G."/>
            <person name="Floudas D."/>
            <person name="Copeland A."/>
            <person name="Barry K.W."/>
            <person name="Cichocki N."/>
            <person name="Veneault-Fourrey C."/>
            <person name="LaButti K."/>
            <person name="Lindquist E.A."/>
            <person name="Lipzen A."/>
            <person name="Lundell T."/>
            <person name="Morin E."/>
            <person name="Murat C."/>
            <person name="Sun H."/>
            <person name="Tunlid A."/>
            <person name="Henrissat B."/>
            <person name="Grigoriev I.V."/>
            <person name="Hibbett D.S."/>
            <person name="Martin F."/>
            <person name="Nordberg H.P."/>
            <person name="Cantor M.N."/>
            <person name="Hua S.X."/>
        </authorList>
    </citation>
    <scope>NUCLEOTIDE SEQUENCE [LARGE SCALE GENOMIC DNA]</scope>
    <source>
        <strain evidence="1 2">Foug A</strain>
    </source>
</reference>
<dbReference type="HOGENOM" id="CLU_119163_0_1_1"/>
<organism evidence="1 2">
    <name type="scientific">Scleroderma citrinum Foug A</name>
    <dbReference type="NCBI Taxonomy" id="1036808"/>
    <lineage>
        <taxon>Eukaryota</taxon>
        <taxon>Fungi</taxon>
        <taxon>Dikarya</taxon>
        <taxon>Basidiomycota</taxon>
        <taxon>Agaricomycotina</taxon>
        <taxon>Agaricomycetes</taxon>
        <taxon>Agaricomycetidae</taxon>
        <taxon>Boletales</taxon>
        <taxon>Sclerodermatineae</taxon>
        <taxon>Sclerodermataceae</taxon>
        <taxon>Scleroderma</taxon>
    </lineage>
</organism>
<evidence type="ECO:0000313" key="1">
    <source>
        <dbReference type="EMBL" id="KIM63079.1"/>
    </source>
</evidence>